<evidence type="ECO:0000313" key="3">
    <source>
        <dbReference type="EMBL" id="EOA23520.1"/>
    </source>
</evidence>
<feature type="domain" description="Poly(A) RNA polymerase mitochondrial-like central palm" evidence="2">
    <location>
        <begin position="45"/>
        <end position="191"/>
    </location>
</feature>
<dbReference type="InterPro" id="IPR043519">
    <property type="entry name" value="NT_sf"/>
</dbReference>
<dbReference type="SUPFAM" id="SSF81631">
    <property type="entry name" value="PAP/OAS1 substrate-binding domain"/>
    <property type="match status" value="1"/>
</dbReference>
<dbReference type="Pfam" id="PF22600">
    <property type="entry name" value="MTPAP-like_central"/>
    <property type="match status" value="1"/>
</dbReference>
<dbReference type="OrthoDB" id="2274644at2759"/>
<dbReference type="Proteomes" id="UP000029121">
    <property type="component" value="Unassembled WGS sequence"/>
</dbReference>
<gene>
    <name evidence="3" type="ORF">CARUB_v10016714mg</name>
</gene>
<evidence type="ECO:0000256" key="1">
    <source>
        <dbReference type="SAM" id="MobiDB-lite"/>
    </source>
</evidence>
<dbReference type="GO" id="GO:0031123">
    <property type="term" value="P:RNA 3'-end processing"/>
    <property type="evidence" value="ECO:0007669"/>
    <property type="project" value="TreeGrafter"/>
</dbReference>
<protein>
    <recommendedName>
        <fullName evidence="2">Poly(A) RNA polymerase mitochondrial-like central palm domain-containing protein</fullName>
    </recommendedName>
</protein>
<dbReference type="InterPro" id="IPR054708">
    <property type="entry name" value="MTPAP-like_central"/>
</dbReference>
<accession>R0HER5</accession>
<dbReference type="AlphaFoldDB" id="R0HER5"/>
<dbReference type="KEGG" id="crb:17887510"/>
<name>R0HER5_9BRAS</name>
<dbReference type="SUPFAM" id="SSF81301">
    <property type="entry name" value="Nucleotidyltransferase"/>
    <property type="match status" value="1"/>
</dbReference>
<dbReference type="Gene3D" id="3.30.460.10">
    <property type="entry name" value="Beta Polymerase, domain 2"/>
    <property type="match status" value="1"/>
</dbReference>
<reference evidence="4" key="1">
    <citation type="journal article" date="2013" name="Nat. Genet.">
        <title>The Capsella rubella genome and the genomic consequences of rapid mating system evolution.</title>
        <authorList>
            <person name="Slotte T."/>
            <person name="Hazzouri K.M."/>
            <person name="Agren J.A."/>
            <person name="Koenig D."/>
            <person name="Maumus F."/>
            <person name="Guo Y.L."/>
            <person name="Steige K."/>
            <person name="Platts A.E."/>
            <person name="Escobar J.S."/>
            <person name="Newman L.K."/>
            <person name="Wang W."/>
            <person name="Mandakova T."/>
            <person name="Vello E."/>
            <person name="Smith L.M."/>
            <person name="Henz S.R."/>
            <person name="Steffen J."/>
            <person name="Takuno S."/>
            <person name="Brandvain Y."/>
            <person name="Coop G."/>
            <person name="Andolfatto P."/>
            <person name="Hu T.T."/>
            <person name="Blanchette M."/>
            <person name="Clark R.M."/>
            <person name="Quesneville H."/>
            <person name="Nordborg M."/>
            <person name="Gaut B.S."/>
            <person name="Lysak M.A."/>
            <person name="Jenkins J."/>
            <person name="Grimwood J."/>
            <person name="Chapman J."/>
            <person name="Prochnik S."/>
            <person name="Shu S."/>
            <person name="Rokhsar D."/>
            <person name="Schmutz J."/>
            <person name="Weigel D."/>
            <person name="Wright S.I."/>
        </authorList>
    </citation>
    <scope>NUCLEOTIDE SEQUENCE [LARGE SCALE GENOMIC DNA]</scope>
    <source>
        <strain evidence="4">cv. Monte Gargano</strain>
    </source>
</reference>
<dbReference type="GO" id="GO:0016779">
    <property type="term" value="F:nucleotidyltransferase activity"/>
    <property type="evidence" value="ECO:0007669"/>
    <property type="project" value="TreeGrafter"/>
</dbReference>
<feature type="region of interest" description="Disordered" evidence="1">
    <location>
        <begin position="744"/>
        <end position="779"/>
    </location>
</feature>
<organism evidence="3 4">
    <name type="scientific">Capsella rubella</name>
    <dbReference type="NCBI Taxonomy" id="81985"/>
    <lineage>
        <taxon>Eukaryota</taxon>
        <taxon>Viridiplantae</taxon>
        <taxon>Streptophyta</taxon>
        <taxon>Embryophyta</taxon>
        <taxon>Tracheophyta</taxon>
        <taxon>Spermatophyta</taxon>
        <taxon>Magnoliopsida</taxon>
        <taxon>eudicotyledons</taxon>
        <taxon>Gunneridae</taxon>
        <taxon>Pentapetalae</taxon>
        <taxon>rosids</taxon>
        <taxon>malvids</taxon>
        <taxon>Brassicales</taxon>
        <taxon>Brassicaceae</taxon>
        <taxon>Camelineae</taxon>
        <taxon>Capsella</taxon>
    </lineage>
</organism>
<proteinExistence type="predicted"/>
<dbReference type="PANTHER" id="PTHR12271">
    <property type="entry name" value="POLY A POLYMERASE CID PAP -RELATED"/>
    <property type="match status" value="1"/>
</dbReference>
<sequence length="779" mass="88197">MMDSRGIVAVEKNVSSKAIRKKVKNAFSIALKRYKIDNYILLDFDKVLNDVYGSFRPVSADYETRKELVKNLNAMAVDIYGNSEESSPVLEAYGSFVMDMYTPQSDLDVSINFGNGTSELPREKKLQILKRFTRKLRILEGEGHVRNVVSIVTAKVPIVKFCDQGTAVECDLSVENKDGILNSQIIRIVSQIDGRFQKLCMLVKHWAKAHEVNSALHRTLNSVSITLLVALHLQTQNPPILPPFSMLFKDGIDPLKVEKRTQNFLNWGQRNQESVAKLFATFFIKLQSVEFLWRQGLCVSVLNGLWISKKWKKVGAGFISVEDFTDVSQNAARRVNGLGAKKIYSSIDRTVEDIFEFLNDKVSGTDLRHKLFGQGPVVQHPPVAPLNGNIAGRYLKRRKLGEQAVVQPGPPVPTPLNGKIAGTHLKQKVCSQQAVVKFPPPVPSLNGNIAERHLKRKMFGQQAVVQPRPPVPPPNGNLRDRLFGQQAVLQPLPPMLPLNENMAGRLRRDRLFGQQAVMEPRPSVLPYNGNIAGTHLSDRLLGQQAVVEPRPSEVLPFNGNIAGTHLSDRFFGQHSVVEHPSPVPSLHVYPHEPQNNYRNGFSALHEIHYNKRVCMGNGNRAEEETGHRREEEGYDDLIEKRNRYIGYYNGLKEFNEAPLFGNHIKPLDDTYRRVPLNGEPNGHLVHHRHDDRYRGEEAVPVGQWHGDRYRGEEAMPVGQWHDDRYRGEEPMPVGQWHEYGVRTGPPLPEPPRPPLHGRVSHENFRPQNLHQPHFGRSFY</sequence>
<feature type="compositionally biased region" description="Pro residues" evidence="1">
    <location>
        <begin position="745"/>
        <end position="754"/>
    </location>
</feature>
<evidence type="ECO:0000259" key="2">
    <source>
        <dbReference type="Pfam" id="PF22600"/>
    </source>
</evidence>
<keyword evidence="4" id="KW-1185">Reference proteome</keyword>
<evidence type="ECO:0000313" key="4">
    <source>
        <dbReference type="Proteomes" id="UP000029121"/>
    </source>
</evidence>
<dbReference type="eggNOG" id="KOG2277">
    <property type="taxonomic scope" value="Eukaryota"/>
</dbReference>
<dbReference type="EMBL" id="KB870809">
    <property type="protein sequence ID" value="EOA23520.1"/>
    <property type="molecule type" value="Genomic_DNA"/>
</dbReference>
<dbReference type="PANTHER" id="PTHR12271:SF134">
    <property type="entry name" value="NUCLEOTIDYLTRANSFERASE FAMILY PROTEIN"/>
    <property type="match status" value="1"/>
</dbReference>
<dbReference type="CDD" id="cd05402">
    <property type="entry name" value="NT_PAP_TUTase"/>
    <property type="match status" value="1"/>
</dbReference>
<dbReference type="Gene3D" id="1.10.1410.10">
    <property type="match status" value="1"/>
</dbReference>